<dbReference type="InterPro" id="IPR000387">
    <property type="entry name" value="Tyr_Pase_dom"/>
</dbReference>
<dbReference type="Proteomes" id="UP000245712">
    <property type="component" value="Unassembled WGS sequence"/>
</dbReference>
<dbReference type="PANTHER" id="PTHR31126">
    <property type="entry name" value="TYROSINE-PROTEIN PHOSPHATASE"/>
    <property type="match status" value="1"/>
</dbReference>
<evidence type="ECO:0000256" key="1">
    <source>
        <dbReference type="ARBA" id="ARBA00009580"/>
    </source>
</evidence>
<dbReference type="PROSITE" id="PS00383">
    <property type="entry name" value="TYR_PHOSPHATASE_1"/>
    <property type="match status" value="1"/>
</dbReference>
<evidence type="ECO:0000259" key="2">
    <source>
        <dbReference type="PROSITE" id="PS50056"/>
    </source>
</evidence>
<dbReference type="Pfam" id="PF13350">
    <property type="entry name" value="Y_phosphatase3"/>
    <property type="match status" value="1"/>
</dbReference>
<dbReference type="RefSeq" id="WP_116613365.1">
    <property type="nucleotide sequence ID" value="NZ_QEOB01000017.1"/>
</dbReference>
<sequence length="260" mass="28322">MTDAYIRLRGAPNFRDFGGYHTRDGRYVPQRKLFRSDVLAGLTPEDFGQVAGLGIRLVCDLRGALEREREPTPWPAGQSPEVLHMDVNADLRSGESCILDMLRESTTQAAAEAAMLQTYREIAHALQPHLAALFKRLAEGDGAPLIIHCTAGKDRTGVLAAVIQMALGAPREHVLADYLLTARYRDPARLELTIADLLLVLLGREPSRAVVSALAAVRESYLETALEVIELENGSLEGYLAAGGVDAATLREVRERLLAG</sequence>
<proteinExistence type="inferred from homology"/>
<organism evidence="3 4">
    <name type="scientific">Paraburkholderia unamae</name>
    <dbReference type="NCBI Taxonomy" id="219649"/>
    <lineage>
        <taxon>Bacteria</taxon>
        <taxon>Pseudomonadati</taxon>
        <taxon>Pseudomonadota</taxon>
        <taxon>Betaproteobacteria</taxon>
        <taxon>Burkholderiales</taxon>
        <taxon>Burkholderiaceae</taxon>
        <taxon>Paraburkholderia</taxon>
    </lineage>
</organism>
<dbReference type="SUPFAM" id="SSF52799">
    <property type="entry name" value="(Phosphotyrosine protein) phosphatases II"/>
    <property type="match status" value="1"/>
</dbReference>
<dbReference type="EMBL" id="QEOB01000017">
    <property type="protein sequence ID" value="PVX75681.1"/>
    <property type="molecule type" value="Genomic_DNA"/>
</dbReference>
<feature type="domain" description="Tyrosine specific protein phosphatases" evidence="2">
    <location>
        <begin position="117"/>
        <end position="191"/>
    </location>
</feature>
<protein>
    <submittedName>
        <fullName evidence="3">Protein-tyrosine phosphatase</fullName>
    </submittedName>
</protein>
<dbReference type="InterPro" id="IPR016130">
    <property type="entry name" value="Tyr_Pase_AS"/>
</dbReference>
<dbReference type="InterPro" id="IPR026893">
    <property type="entry name" value="Tyr/Ser_Pase_IphP-type"/>
</dbReference>
<keyword evidence="4" id="KW-1185">Reference proteome</keyword>
<dbReference type="PROSITE" id="PS50056">
    <property type="entry name" value="TYR_PHOSPHATASE_2"/>
    <property type="match status" value="1"/>
</dbReference>
<dbReference type="Gene3D" id="3.90.190.10">
    <property type="entry name" value="Protein tyrosine phosphatase superfamily"/>
    <property type="match status" value="1"/>
</dbReference>
<evidence type="ECO:0000313" key="4">
    <source>
        <dbReference type="Proteomes" id="UP000245712"/>
    </source>
</evidence>
<dbReference type="PANTHER" id="PTHR31126:SF1">
    <property type="entry name" value="TYROSINE SPECIFIC PROTEIN PHOSPHATASES DOMAIN-CONTAINING PROTEIN"/>
    <property type="match status" value="1"/>
</dbReference>
<accession>A0ABX5KG08</accession>
<reference evidence="3 4" key="1">
    <citation type="submission" date="2018-05" db="EMBL/GenBank/DDBJ databases">
        <title>Genomic Encyclopedia of Type Strains, Phase IV (KMG-V): Genome sequencing to study the core and pangenomes of soil and plant-associated prokaryotes.</title>
        <authorList>
            <person name="Whitman W."/>
        </authorList>
    </citation>
    <scope>NUCLEOTIDE SEQUENCE [LARGE SCALE GENOMIC DNA]</scope>
    <source>
        <strain evidence="3 4">SCZa-39</strain>
    </source>
</reference>
<comment type="caution">
    <text evidence="3">The sequence shown here is derived from an EMBL/GenBank/DDBJ whole genome shotgun (WGS) entry which is preliminary data.</text>
</comment>
<name>A0ABX5KG08_9BURK</name>
<gene>
    <name evidence="3" type="ORF">C7402_11793</name>
</gene>
<comment type="similarity">
    <text evidence="1">Belongs to the protein-tyrosine phosphatase family.</text>
</comment>
<dbReference type="InterPro" id="IPR029021">
    <property type="entry name" value="Prot-tyrosine_phosphatase-like"/>
</dbReference>
<evidence type="ECO:0000313" key="3">
    <source>
        <dbReference type="EMBL" id="PVX75681.1"/>
    </source>
</evidence>